<name>A0AAD1XMW9_EUPCR</name>
<dbReference type="EMBL" id="CAMPGE010017061">
    <property type="protein sequence ID" value="CAI2375572.1"/>
    <property type="molecule type" value="Genomic_DNA"/>
</dbReference>
<sequence>MAPSEQYYISPSSFGVSILSGYSCSRTLVRCKLSVSFELSLVLSKKKYKTPSEEA</sequence>
<proteinExistence type="predicted"/>
<dbReference type="AlphaFoldDB" id="A0AAD1XMW9"/>
<accession>A0AAD1XMW9</accession>
<keyword evidence="2" id="KW-1185">Reference proteome</keyword>
<dbReference type="Proteomes" id="UP001295684">
    <property type="component" value="Unassembled WGS sequence"/>
</dbReference>
<comment type="caution">
    <text evidence="1">The sequence shown here is derived from an EMBL/GenBank/DDBJ whole genome shotgun (WGS) entry which is preliminary data.</text>
</comment>
<gene>
    <name evidence="1" type="ORF">ECRASSUSDP1_LOCUS16935</name>
</gene>
<reference evidence="1" key="1">
    <citation type="submission" date="2023-07" db="EMBL/GenBank/DDBJ databases">
        <authorList>
            <consortium name="AG Swart"/>
            <person name="Singh M."/>
            <person name="Singh A."/>
            <person name="Seah K."/>
            <person name="Emmerich C."/>
        </authorList>
    </citation>
    <scope>NUCLEOTIDE SEQUENCE</scope>
    <source>
        <strain evidence="1">DP1</strain>
    </source>
</reference>
<protein>
    <submittedName>
        <fullName evidence="1">Uncharacterized protein</fullName>
    </submittedName>
</protein>
<evidence type="ECO:0000313" key="1">
    <source>
        <dbReference type="EMBL" id="CAI2375572.1"/>
    </source>
</evidence>
<evidence type="ECO:0000313" key="2">
    <source>
        <dbReference type="Proteomes" id="UP001295684"/>
    </source>
</evidence>
<organism evidence="1 2">
    <name type="scientific">Euplotes crassus</name>
    <dbReference type="NCBI Taxonomy" id="5936"/>
    <lineage>
        <taxon>Eukaryota</taxon>
        <taxon>Sar</taxon>
        <taxon>Alveolata</taxon>
        <taxon>Ciliophora</taxon>
        <taxon>Intramacronucleata</taxon>
        <taxon>Spirotrichea</taxon>
        <taxon>Hypotrichia</taxon>
        <taxon>Euplotida</taxon>
        <taxon>Euplotidae</taxon>
        <taxon>Moneuplotes</taxon>
    </lineage>
</organism>